<evidence type="ECO:0000256" key="8">
    <source>
        <dbReference type="ARBA" id="ARBA00023136"/>
    </source>
</evidence>
<dbReference type="CDD" id="cd07398">
    <property type="entry name" value="MPP_YbbF-LpxH"/>
    <property type="match status" value="1"/>
</dbReference>
<keyword evidence="9 10" id="KW-0464">Manganese</keyword>
<keyword evidence="1 10" id="KW-1003">Cell membrane</keyword>
<comment type="function">
    <text evidence="10">Hydrolyzes the pyrophosphate bond of UDP-2,3-diacylglucosamine to yield 2,3-diacylglucosamine 1-phosphate (lipid X) and UMP by catalyzing the attack of water at the alpha-P atom. Involved in the biosynthesis of lipid A, a phosphorylated glycolipid that anchors the lipopolysaccharide to the outer membrane of the cell.</text>
</comment>
<name>A0A3N2DXW5_9GAMM</name>
<dbReference type="Proteomes" id="UP000275394">
    <property type="component" value="Unassembled WGS sequence"/>
</dbReference>
<evidence type="ECO:0000256" key="5">
    <source>
        <dbReference type="ARBA" id="ARBA00022723"/>
    </source>
</evidence>
<dbReference type="HAMAP" id="MF_00575">
    <property type="entry name" value="LpxH"/>
    <property type="match status" value="1"/>
</dbReference>
<dbReference type="GO" id="GO:0009245">
    <property type="term" value="P:lipid A biosynthetic process"/>
    <property type="evidence" value="ECO:0007669"/>
    <property type="project" value="UniProtKB-UniRule"/>
</dbReference>
<dbReference type="PANTHER" id="PTHR34990:SF1">
    <property type="entry name" value="UDP-2,3-DIACYLGLUCOSAMINE HYDROLASE"/>
    <property type="match status" value="1"/>
</dbReference>
<feature type="binding site" evidence="10">
    <location>
        <position position="167"/>
    </location>
    <ligand>
        <name>substrate</name>
    </ligand>
</feature>
<dbReference type="InterPro" id="IPR043461">
    <property type="entry name" value="LpxH-like"/>
</dbReference>
<feature type="binding site" evidence="10">
    <location>
        <position position="41"/>
    </location>
    <ligand>
        <name>Mn(2+)</name>
        <dbReference type="ChEBI" id="CHEBI:29035"/>
        <label>2</label>
    </ligand>
</feature>
<reference evidence="12 13" key="1">
    <citation type="submission" date="2018-11" db="EMBL/GenBank/DDBJ databases">
        <title>Genomic Encyclopedia of Type Strains, Phase IV (KMG-IV): sequencing the most valuable type-strain genomes for metagenomic binning, comparative biology and taxonomic classification.</title>
        <authorList>
            <person name="Goeker M."/>
        </authorList>
    </citation>
    <scope>NUCLEOTIDE SEQUENCE [LARGE SCALE GENOMIC DNA]</scope>
    <source>
        <strain evidence="12 13">DSM 100316</strain>
    </source>
</reference>
<dbReference type="AlphaFoldDB" id="A0A3N2DXW5"/>
<keyword evidence="7 10" id="KW-0443">Lipid metabolism</keyword>
<keyword evidence="3 10" id="KW-0997">Cell inner membrane</keyword>
<dbReference type="SUPFAM" id="SSF56300">
    <property type="entry name" value="Metallo-dependent phosphatases"/>
    <property type="match status" value="1"/>
</dbReference>
<comment type="cofactor">
    <cofactor evidence="10">
        <name>Mn(2+)</name>
        <dbReference type="ChEBI" id="CHEBI:29035"/>
    </cofactor>
    <text evidence="10">Binds 2 Mn(2+) ions per subunit in a binuclear metal center.</text>
</comment>
<comment type="subcellular location">
    <subcellularLocation>
        <location evidence="10">Cell inner membrane</location>
        <topology evidence="10">Peripheral membrane protein</topology>
        <orientation evidence="10">Cytoplasmic side</orientation>
    </subcellularLocation>
</comment>
<gene>
    <name evidence="10" type="primary">lpxH</name>
    <name evidence="12" type="ORF">EDC56_0171</name>
</gene>
<keyword evidence="6 10" id="KW-0378">Hydrolase</keyword>
<dbReference type="InterPro" id="IPR010138">
    <property type="entry name" value="UDP-diacylglucosamine_Hdrlase"/>
</dbReference>
<feature type="binding site" evidence="10">
    <location>
        <position position="41"/>
    </location>
    <ligand>
        <name>Mn(2+)</name>
        <dbReference type="ChEBI" id="CHEBI:29035"/>
        <label>1</label>
    </ligand>
</feature>
<dbReference type="GO" id="GO:0005737">
    <property type="term" value="C:cytoplasm"/>
    <property type="evidence" value="ECO:0007669"/>
    <property type="project" value="InterPro"/>
</dbReference>
<feature type="binding site" evidence="10">
    <location>
        <begin position="79"/>
        <end position="80"/>
    </location>
    <ligand>
        <name>substrate</name>
    </ligand>
</feature>
<comment type="pathway">
    <text evidence="10">Glycolipid biosynthesis; lipid IV(A) biosynthesis; lipid IV(A) from (3R)-3-hydroxytetradecanoyl-[acyl-carrier-protein] and UDP-N-acetyl-alpha-D-glucosamine: step 4/6.</text>
</comment>
<dbReference type="EMBL" id="RKHR01000003">
    <property type="protein sequence ID" value="ROS04658.1"/>
    <property type="molecule type" value="Genomic_DNA"/>
</dbReference>
<evidence type="ECO:0000313" key="13">
    <source>
        <dbReference type="Proteomes" id="UP000275394"/>
    </source>
</evidence>
<dbReference type="NCBIfam" id="TIGR01854">
    <property type="entry name" value="lipid_A_lpxH"/>
    <property type="match status" value="1"/>
</dbReference>
<organism evidence="12 13">
    <name type="scientific">Sinobacterium caligoides</name>
    <dbReference type="NCBI Taxonomy" id="933926"/>
    <lineage>
        <taxon>Bacteria</taxon>
        <taxon>Pseudomonadati</taxon>
        <taxon>Pseudomonadota</taxon>
        <taxon>Gammaproteobacteria</taxon>
        <taxon>Cellvibrionales</taxon>
        <taxon>Spongiibacteraceae</taxon>
        <taxon>Sinobacterium</taxon>
    </lineage>
</organism>
<evidence type="ECO:0000256" key="7">
    <source>
        <dbReference type="ARBA" id="ARBA00023098"/>
    </source>
</evidence>
<accession>A0A3N2DXW5</accession>
<evidence type="ECO:0000256" key="4">
    <source>
        <dbReference type="ARBA" id="ARBA00022556"/>
    </source>
</evidence>
<feature type="binding site" evidence="10">
    <location>
        <position position="10"/>
    </location>
    <ligand>
        <name>Mn(2+)</name>
        <dbReference type="ChEBI" id="CHEBI:29035"/>
        <label>1</label>
    </ligand>
</feature>
<evidence type="ECO:0000256" key="1">
    <source>
        <dbReference type="ARBA" id="ARBA00022475"/>
    </source>
</evidence>
<dbReference type="Gene3D" id="3.60.21.10">
    <property type="match status" value="1"/>
</dbReference>
<dbReference type="NCBIfam" id="NF003743">
    <property type="entry name" value="PRK05340.1"/>
    <property type="match status" value="1"/>
</dbReference>
<dbReference type="Pfam" id="PF00149">
    <property type="entry name" value="Metallophos"/>
    <property type="match status" value="1"/>
</dbReference>
<dbReference type="GO" id="GO:0019897">
    <property type="term" value="C:extrinsic component of plasma membrane"/>
    <property type="evidence" value="ECO:0007669"/>
    <property type="project" value="UniProtKB-UniRule"/>
</dbReference>
<feature type="binding site" evidence="10">
    <location>
        <position position="114"/>
    </location>
    <ligand>
        <name>Mn(2+)</name>
        <dbReference type="ChEBI" id="CHEBI:29035"/>
        <label>2</label>
    </ligand>
</feature>
<feature type="binding site" evidence="10">
    <location>
        <position position="79"/>
    </location>
    <ligand>
        <name>Mn(2+)</name>
        <dbReference type="ChEBI" id="CHEBI:29035"/>
        <label>2</label>
    </ligand>
</feature>
<evidence type="ECO:0000256" key="3">
    <source>
        <dbReference type="ARBA" id="ARBA00022519"/>
    </source>
</evidence>
<feature type="binding site" evidence="10">
    <location>
        <position position="8"/>
    </location>
    <ligand>
        <name>Mn(2+)</name>
        <dbReference type="ChEBI" id="CHEBI:29035"/>
        <label>1</label>
    </ligand>
</feature>
<dbReference type="RefSeq" id="WP_123710645.1">
    <property type="nucleotide sequence ID" value="NZ_RKHR01000003.1"/>
</dbReference>
<evidence type="ECO:0000256" key="10">
    <source>
        <dbReference type="HAMAP-Rule" id="MF_00575"/>
    </source>
</evidence>
<dbReference type="InterPro" id="IPR029052">
    <property type="entry name" value="Metallo-depent_PP-like"/>
</dbReference>
<evidence type="ECO:0000256" key="2">
    <source>
        <dbReference type="ARBA" id="ARBA00022516"/>
    </source>
</evidence>
<keyword evidence="8 10" id="KW-0472">Membrane</keyword>
<proteinExistence type="inferred from homology"/>
<keyword evidence="5 10" id="KW-0479">Metal-binding</keyword>
<feature type="binding site" evidence="10">
    <location>
        <position position="197"/>
    </location>
    <ligand>
        <name>Mn(2+)</name>
        <dbReference type="ChEBI" id="CHEBI:29035"/>
        <label>1</label>
    </ligand>
</feature>
<evidence type="ECO:0000256" key="6">
    <source>
        <dbReference type="ARBA" id="ARBA00022801"/>
    </source>
</evidence>
<comment type="caution">
    <text evidence="12">The sequence shown here is derived from an EMBL/GenBank/DDBJ whole genome shotgun (WGS) entry which is preliminary data.</text>
</comment>
<feature type="binding site" evidence="10">
    <location>
        <position position="195"/>
    </location>
    <ligand>
        <name>substrate</name>
    </ligand>
</feature>
<dbReference type="EC" id="3.6.1.54" evidence="10"/>
<comment type="catalytic activity">
    <reaction evidence="10">
        <text>UDP-2-N,3-O-bis[(3R)-3-hydroxytetradecanoyl]-alpha-D-glucosamine + H2O = 2-N,3-O-bis[(3R)-3-hydroxytetradecanoyl]-alpha-D-glucosaminyl 1-phosphate + UMP + 2 H(+)</text>
        <dbReference type="Rhea" id="RHEA:25213"/>
        <dbReference type="ChEBI" id="CHEBI:15377"/>
        <dbReference type="ChEBI" id="CHEBI:15378"/>
        <dbReference type="ChEBI" id="CHEBI:57865"/>
        <dbReference type="ChEBI" id="CHEBI:57957"/>
        <dbReference type="ChEBI" id="CHEBI:78847"/>
        <dbReference type="EC" id="3.6.1.54"/>
    </reaction>
</comment>
<dbReference type="PANTHER" id="PTHR34990">
    <property type="entry name" value="UDP-2,3-DIACYLGLUCOSAMINE HYDROLASE-RELATED"/>
    <property type="match status" value="1"/>
</dbReference>
<feature type="binding site" evidence="10">
    <location>
        <position position="122"/>
    </location>
    <ligand>
        <name>substrate</name>
    </ligand>
</feature>
<evidence type="ECO:0000259" key="11">
    <source>
        <dbReference type="Pfam" id="PF00149"/>
    </source>
</evidence>
<dbReference type="InterPro" id="IPR004843">
    <property type="entry name" value="Calcineurin-like_PHP"/>
</dbReference>
<evidence type="ECO:0000256" key="9">
    <source>
        <dbReference type="ARBA" id="ARBA00023211"/>
    </source>
</evidence>
<feature type="binding site" evidence="10">
    <location>
        <position position="195"/>
    </location>
    <ligand>
        <name>Mn(2+)</name>
        <dbReference type="ChEBI" id="CHEBI:29035"/>
        <label>2</label>
    </ligand>
</feature>
<feature type="binding site" evidence="10">
    <location>
        <position position="160"/>
    </location>
    <ligand>
        <name>substrate</name>
    </ligand>
</feature>
<feature type="domain" description="Calcineurin-like phosphoesterase" evidence="11">
    <location>
        <begin position="1"/>
        <end position="199"/>
    </location>
</feature>
<dbReference type="GO" id="GO:0030145">
    <property type="term" value="F:manganese ion binding"/>
    <property type="evidence" value="ECO:0007669"/>
    <property type="project" value="UniProtKB-UniRule"/>
</dbReference>
<comment type="similarity">
    <text evidence="10">Belongs to the LpxH family.</text>
</comment>
<dbReference type="OrthoDB" id="9783283at2"/>
<keyword evidence="4 10" id="KW-0441">Lipid A biosynthesis</keyword>
<comment type="caution">
    <text evidence="10">Lacks conserved residue(s) required for the propagation of feature annotation.</text>
</comment>
<protein>
    <recommendedName>
        <fullName evidence="10">UDP-2,3-diacylglucosamine hydrolase</fullName>
        <ecNumber evidence="10">3.6.1.54</ecNumber>
    </recommendedName>
    <alternativeName>
        <fullName evidence="10">UDP-2,3-diacylglucosamine diphosphatase</fullName>
    </alternativeName>
</protein>
<sequence length="239" mass="27289">MSVVFISDIHLDPSQPRVKQAFIDFLSTEASTAKALYLLGDIFEAWIGDDFSTPFVDEIKWALKGLSDSGVELYFMHGNRDFLIGQQFCDEIGATLLQDPSILEYDNKRYLLMHGDSLCLDDVDYLKFRQMARSDAWQQQVLAQPIEARLALAAKMREQSGAAMSEKSADIMDVTTSEVDRQLALNNADVLIHGHTHRPAIHQHQDNKTRVVLSDWTDHCQYLRLEKDKTLQLRRLDFA</sequence>
<dbReference type="UniPathway" id="UPA00359">
    <property type="reaction ID" value="UER00480"/>
</dbReference>
<keyword evidence="2 10" id="KW-0444">Lipid biosynthesis</keyword>
<evidence type="ECO:0000313" key="12">
    <source>
        <dbReference type="EMBL" id="ROS04658.1"/>
    </source>
</evidence>
<keyword evidence="13" id="KW-1185">Reference proteome</keyword>
<dbReference type="GO" id="GO:0008758">
    <property type="term" value="F:UDP-2,3-diacylglucosamine hydrolase activity"/>
    <property type="evidence" value="ECO:0007669"/>
    <property type="project" value="UniProtKB-UniRule"/>
</dbReference>